<dbReference type="PROSITE" id="PS50011">
    <property type="entry name" value="PROTEIN_KINASE_DOM"/>
    <property type="match status" value="1"/>
</dbReference>
<evidence type="ECO:0000313" key="8">
    <source>
        <dbReference type="EMBL" id="CAL4991448.1"/>
    </source>
</evidence>
<dbReference type="SMART" id="SM00369">
    <property type="entry name" value="LRR_TYP"/>
    <property type="match status" value="4"/>
</dbReference>
<dbReference type="SUPFAM" id="SSF52540">
    <property type="entry name" value="P-loop containing nucleoside triphosphate hydrolases"/>
    <property type="match status" value="1"/>
</dbReference>
<keyword evidence="5" id="KW-1133">Transmembrane helix</keyword>
<dbReference type="Gene3D" id="3.80.10.10">
    <property type="entry name" value="Ribonuclease Inhibitor"/>
    <property type="match status" value="4"/>
</dbReference>
<evidence type="ECO:0000256" key="5">
    <source>
        <dbReference type="ARBA" id="ARBA00022989"/>
    </source>
</evidence>
<dbReference type="SUPFAM" id="SSF52047">
    <property type="entry name" value="RNI-like"/>
    <property type="match status" value="1"/>
</dbReference>
<evidence type="ECO:0000256" key="2">
    <source>
        <dbReference type="ARBA" id="ARBA00022692"/>
    </source>
</evidence>
<protein>
    <recommendedName>
        <fullName evidence="7">Protein kinase domain-containing protein</fullName>
    </recommendedName>
</protein>
<dbReference type="PANTHER" id="PTHR36766">
    <property type="entry name" value="PLANT BROAD-SPECTRUM MILDEW RESISTANCE PROTEIN RPW8"/>
    <property type="match status" value="1"/>
</dbReference>
<dbReference type="InterPro" id="IPR027417">
    <property type="entry name" value="P-loop_NTPase"/>
</dbReference>
<dbReference type="Proteomes" id="UP001497457">
    <property type="component" value="Chromosome 24b"/>
</dbReference>
<sequence>MLIEKTYRALCLEYLHKGSLQKYLSDESAGLDWHTRYKIMKGICEGLKHIHELDEPLLHLDLKPANILLDEKMVPKLADFGLSKIFSEERTRTTKSPIGTLGYQPPEYIEGGEISKMFDIFSLGVVMIQIVSGPKGYDKCACMCSVDFVDLVKTNWRSRLHQEKWSDSLLEKYCRQVETCTQIALKCLEKDSQKRPDMKNVIDRLNLIEIDSGKHLQKGNQMRMEPNDATDKKQHSNLMTSSTCIEVQCVDKRETSSKVGEEYIVGRTDEKRKVVDSLPQSSITQKIIILPIYGIGGIGKTTFARLIYNDTKFKNYSHVWVYVSQRFNLNKIGNSIISQLSGKESQIINETQMITRLKELLSVKRVMIVLDDLWEDNQFQLDNLKRMLNPGGSFNTIVLVTTRSKYVAKNICTNIEAYKIGFLTVSMCWDIIKQRSGFEARNDKERLADVGRGIAVKCGGVALAARSLGFMLQSMEYDKWREVKDSNIWNESILKDATLPNHILASLKLSCTKMGPSLMSCFTYCAIFPKGHHIIKEELIYQWISLGFIEPTKLRSSMQLGEDYIVQLLGLSFLQHSVPPRQSREYRKGSLTFTMHDLVHDLARSLVADEILNDSNAGGRDYLYAYLTDWRKTLESLPDFLGTIKAMHIVVHLHRLIREEAFIKSNKRHANAFLSAKRLQVLHLVSGFKNEFPASICELVELRYLSASGIGVASKFPDSFTNLSELIYLDLSESNISALPVSIGEIKGLMYLDISDCQNMRKLPGSFVNLKRLVHLNLSNCSVEITAEAICGLTNIQHLDLSYNKSGFTKDLPPHRCHKLESLQEVIGNLIELRYLDLSGYSWRANNRPLPDEILSLVDRICTLTNLEHLDLSRNVQLGSVPERIGSLSQLSALDLSDCEALVTLPGCMRDMDSLEFLDVTGCPLVDKSTVPPSKYLVLPYFTVHAGDCESRSNIGLLKYENPNMLHISRLENVKSAEEVCSLNLSRKQATKSLSLEWTRDARRSVQDMDVLGELVPPKTLNYFELRGYHSVSFPNWVMHIDRDLPHLTKVVLWGLRKCNCLPPLGQLPRLRELVLGGMDSIMTIEKDLCYAGLGAFHQLRTFHLCHMKNLEVWYTTYYNQYYGKEFMFPDHHVQDFMFPNLEHLLIRDCPKLRLRPCPPKTRNWEIENSDNVLSSWNEEGDQITISARQEKPGASYSATPGILKVKFSKIPLEKWRLLHHLLPTYKLCITCCTYLTSNSPEIIRELSSIKSLYLEDDTQRTQLPEWLGELTSLERLGITKFPGLDAPPKNMKQLTCLRYLWLSDCGSMSALPQWLEELISLRKLTISDWRNLSDFPESIRRLTSLHELHLEGCPRITALPEWLDDLASLNELVINCGDMESLPASIQKLTKLERLTIYAPKLIQWCALVENKKKLAHIKLRRIYGFSYKYGEETFKDGSFF</sequence>
<dbReference type="Pfam" id="PF23559">
    <property type="entry name" value="WHD_DRP"/>
    <property type="match status" value="1"/>
</dbReference>
<keyword evidence="4" id="KW-0611">Plant defense</keyword>
<keyword evidence="6" id="KW-0472">Membrane</keyword>
<evidence type="ECO:0000256" key="4">
    <source>
        <dbReference type="ARBA" id="ARBA00022821"/>
    </source>
</evidence>
<dbReference type="Pfam" id="PF25019">
    <property type="entry name" value="LRR_R13L1-DRL21"/>
    <property type="match status" value="1"/>
</dbReference>
<evidence type="ECO:0000256" key="3">
    <source>
        <dbReference type="ARBA" id="ARBA00022737"/>
    </source>
</evidence>
<dbReference type="InterPro" id="IPR032675">
    <property type="entry name" value="LRR_dom_sf"/>
</dbReference>
<dbReference type="Pfam" id="PF00069">
    <property type="entry name" value="Pkinase"/>
    <property type="match status" value="1"/>
</dbReference>
<organism evidence="8 9">
    <name type="scientific">Urochloa decumbens</name>
    <dbReference type="NCBI Taxonomy" id="240449"/>
    <lineage>
        <taxon>Eukaryota</taxon>
        <taxon>Viridiplantae</taxon>
        <taxon>Streptophyta</taxon>
        <taxon>Embryophyta</taxon>
        <taxon>Tracheophyta</taxon>
        <taxon>Spermatophyta</taxon>
        <taxon>Magnoliopsida</taxon>
        <taxon>Liliopsida</taxon>
        <taxon>Poales</taxon>
        <taxon>Poaceae</taxon>
        <taxon>PACMAD clade</taxon>
        <taxon>Panicoideae</taxon>
        <taxon>Panicodae</taxon>
        <taxon>Paniceae</taxon>
        <taxon>Melinidinae</taxon>
        <taxon>Urochloa</taxon>
    </lineage>
</organism>
<dbReference type="InterPro" id="IPR011009">
    <property type="entry name" value="Kinase-like_dom_sf"/>
</dbReference>
<dbReference type="Pfam" id="PF00931">
    <property type="entry name" value="NB-ARC"/>
    <property type="match status" value="1"/>
</dbReference>
<evidence type="ECO:0000259" key="7">
    <source>
        <dbReference type="PROSITE" id="PS50011"/>
    </source>
</evidence>
<dbReference type="SUPFAM" id="SSF52058">
    <property type="entry name" value="L domain-like"/>
    <property type="match status" value="2"/>
</dbReference>
<keyword evidence="2" id="KW-0812">Transmembrane</keyword>
<dbReference type="InterPro" id="IPR036388">
    <property type="entry name" value="WH-like_DNA-bd_sf"/>
</dbReference>
<dbReference type="InterPro" id="IPR003591">
    <property type="entry name" value="Leu-rich_rpt_typical-subtyp"/>
</dbReference>
<dbReference type="PRINTS" id="PR00364">
    <property type="entry name" value="DISEASERSIST"/>
</dbReference>
<keyword evidence="3" id="KW-0677">Repeat</keyword>
<evidence type="ECO:0000313" key="9">
    <source>
        <dbReference type="Proteomes" id="UP001497457"/>
    </source>
</evidence>
<dbReference type="PROSITE" id="PS00108">
    <property type="entry name" value="PROTEIN_KINASE_ST"/>
    <property type="match status" value="1"/>
</dbReference>
<dbReference type="GO" id="GO:0006952">
    <property type="term" value="P:defense response"/>
    <property type="evidence" value="ECO:0007669"/>
    <property type="project" value="UniProtKB-KW"/>
</dbReference>
<proteinExistence type="predicted"/>
<reference evidence="8" key="1">
    <citation type="submission" date="2024-10" db="EMBL/GenBank/DDBJ databases">
        <authorList>
            <person name="Ryan C."/>
        </authorList>
    </citation>
    <scope>NUCLEOTIDE SEQUENCE [LARGE SCALE GENOMIC DNA]</scope>
</reference>
<dbReference type="Gene3D" id="1.10.10.10">
    <property type="entry name" value="Winged helix-like DNA-binding domain superfamily/Winged helix DNA-binding domain"/>
    <property type="match status" value="1"/>
</dbReference>
<dbReference type="Pfam" id="PF23598">
    <property type="entry name" value="LRR_14"/>
    <property type="match status" value="2"/>
</dbReference>
<dbReference type="Gene3D" id="3.40.50.300">
    <property type="entry name" value="P-loop containing nucleotide triphosphate hydrolases"/>
    <property type="match status" value="1"/>
</dbReference>
<dbReference type="EMBL" id="OZ075134">
    <property type="protein sequence ID" value="CAL4991448.1"/>
    <property type="molecule type" value="Genomic_DNA"/>
</dbReference>
<dbReference type="SUPFAM" id="SSF56112">
    <property type="entry name" value="Protein kinase-like (PK-like)"/>
    <property type="match status" value="1"/>
</dbReference>
<dbReference type="InterPro" id="IPR055414">
    <property type="entry name" value="LRR_R13L4/SHOC2-like"/>
</dbReference>
<keyword evidence="1" id="KW-0433">Leucine-rich repeat</keyword>
<dbReference type="InterPro" id="IPR002182">
    <property type="entry name" value="NB-ARC"/>
</dbReference>
<evidence type="ECO:0000256" key="6">
    <source>
        <dbReference type="ARBA" id="ARBA00023136"/>
    </source>
</evidence>
<evidence type="ECO:0000256" key="1">
    <source>
        <dbReference type="ARBA" id="ARBA00022614"/>
    </source>
</evidence>
<dbReference type="InterPro" id="IPR058922">
    <property type="entry name" value="WHD_DRP"/>
</dbReference>
<dbReference type="InterPro" id="IPR008271">
    <property type="entry name" value="Ser/Thr_kinase_AS"/>
</dbReference>
<dbReference type="PANTHER" id="PTHR36766:SF73">
    <property type="entry name" value="NB-ARC DOMAIN-CONTAINING PROTEIN"/>
    <property type="match status" value="1"/>
</dbReference>
<keyword evidence="9" id="KW-1185">Reference proteome</keyword>
<dbReference type="InterPro" id="IPR056789">
    <property type="entry name" value="LRR_R13L1-DRL21"/>
</dbReference>
<dbReference type="InterPro" id="IPR000719">
    <property type="entry name" value="Prot_kinase_dom"/>
</dbReference>
<feature type="domain" description="Protein kinase" evidence="7">
    <location>
        <begin position="1"/>
        <end position="207"/>
    </location>
</feature>
<name>A0ABC9B0G9_9POAL</name>
<dbReference type="Gene3D" id="1.10.510.10">
    <property type="entry name" value="Transferase(Phosphotransferase) domain 1"/>
    <property type="match status" value="1"/>
</dbReference>
<gene>
    <name evidence="8" type="ORF">URODEC1_LOCUS60663</name>
</gene>
<dbReference type="SMART" id="SM00220">
    <property type="entry name" value="S_TKc"/>
    <property type="match status" value="1"/>
</dbReference>
<accession>A0ABC9B0G9</accession>